<proteinExistence type="predicted"/>
<keyword evidence="2" id="KW-1185">Reference proteome</keyword>
<name>A0A232EEP0_9HYME</name>
<sequence>MQHPTFEGLRQHSSLVDQHLDALKTLVDFKKFKQFYSRHNIAIEDFVLDKMVDDNNDNFKKQYLKIVLSEILGSGLPFIVKDVLNNVKFA</sequence>
<accession>A0A232EEP0</accession>
<organism evidence="1 2">
    <name type="scientific">Trichomalopsis sarcophagae</name>
    <dbReference type="NCBI Taxonomy" id="543379"/>
    <lineage>
        <taxon>Eukaryota</taxon>
        <taxon>Metazoa</taxon>
        <taxon>Ecdysozoa</taxon>
        <taxon>Arthropoda</taxon>
        <taxon>Hexapoda</taxon>
        <taxon>Insecta</taxon>
        <taxon>Pterygota</taxon>
        <taxon>Neoptera</taxon>
        <taxon>Endopterygota</taxon>
        <taxon>Hymenoptera</taxon>
        <taxon>Apocrita</taxon>
        <taxon>Proctotrupomorpha</taxon>
        <taxon>Chalcidoidea</taxon>
        <taxon>Pteromalidae</taxon>
        <taxon>Pteromalinae</taxon>
        <taxon>Trichomalopsis</taxon>
    </lineage>
</organism>
<evidence type="ECO:0000313" key="1">
    <source>
        <dbReference type="EMBL" id="OXU16821.1"/>
    </source>
</evidence>
<dbReference type="AlphaFoldDB" id="A0A232EEP0"/>
<protein>
    <submittedName>
        <fullName evidence="1">Uncharacterized protein</fullName>
    </submittedName>
</protein>
<gene>
    <name evidence="1" type="ORF">TSAR_014071</name>
</gene>
<evidence type="ECO:0000313" key="2">
    <source>
        <dbReference type="Proteomes" id="UP000215335"/>
    </source>
</evidence>
<comment type="caution">
    <text evidence="1">The sequence shown here is derived from an EMBL/GenBank/DDBJ whole genome shotgun (WGS) entry which is preliminary data.</text>
</comment>
<dbReference type="EMBL" id="NNAY01005255">
    <property type="protein sequence ID" value="OXU16821.1"/>
    <property type="molecule type" value="Genomic_DNA"/>
</dbReference>
<dbReference type="Proteomes" id="UP000215335">
    <property type="component" value="Unassembled WGS sequence"/>
</dbReference>
<reference evidence="1 2" key="1">
    <citation type="journal article" date="2017" name="Curr. Biol.">
        <title>The Evolution of Venom by Co-option of Single-Copy Genes.</title>
        <authorList>
            <person name="Martinson E.O."/>
            <person name="Mrinalini"/>
            <person name="Kelkar Y.D."/>
            <person name="Chang C.H."/>
            <person name="Werren J.H."/>
        </authorList>
    </citation>
    <scope>NUCLEOTIDE SEQUENCE [LARGE SCALE GENOMIC DNA]</scope>
    <source>
        <strain evidence="1 2">Alberta</strain>
        <tissue evidence="1">Whole body</tissue>
    </source>
</reference>